<dbReference type="STRING" id="3750.A0A498KSE3"/>
<evidence type="ECO:0000256" key="2">
    <source>
        <dbReference type="ARBA" id="ARBA00022980"/>
    </source>
</evidence>
<comment type="caution">
    <text evidence="6">The sequence shown here is derived from an EMBL/GenBank/DDBJ whole genome shotgun (WGS) entry which is preliminary data.</text>
</comment>
<sequence length="220" mass="24890">MVLADEKNLAKYYFARILWRRKRSELCGSRSGTFYRQHPSIVQITHPPRPDKARQSGYRPSSRGGHKRPVAILCMVNPQTSSSLNWNYNGASAVAEECAGRKLGVLTDSTYKYYEVILVDVAHNPRISWICNPVHKHRELRGLTSAGKKCRGLNGKGHLHHKARPSRRANWKKNNTGSLPRYQNLSSFAIGKLALNYLSYECLNKLVFAPSISSFYLCLG</sequence>
<protein>
    <recommendedName>
        <fullName evidence="4">Ribosomal protein L15</fullName>
    </recommendedName>
</protein>
<evidence type="ECO:0000256" key="3">
    <source>
        <dbReference type="ARBA" id="ARBA00023274"/>
    </source>
</evidence>
<dbReference type="GO" id="GO:0022625">
    <property type="term" value="C:cytosolic large ribosomal subunit"/>
    <property type="evidence" value="ECO:0007669"/>
    <property type="project" value="TreeGrafter"/>
</dbReference>
<feature type="region of interest" description="Disordered" evidence="5">
    <location>
        <begin position="43"/>
        <end position="66"/>
    </location>
</feature>
<gene>
    <name evidence="6" type="ORF">DVH24_022749</name>
</gene>
<dbReference type="Gene3D" id="3.40.1120.10">
    <property type="entry name" value="Ribosomal protein l15e"/>
    <property type="match status" value="1"/>
</dbReference>
<reference evidence="6 7" key="1">
    <citation type="submission" date="2018-10" db="EMBL/GenBank/DDBJ databases">
        <title>A high-quality apple genome assembly.</title>
        <authorList>
            <person name="Hu J."/>
        </authorList>
    </citation>
    <scope>NUCLEOTIDE SEQUENCE [LARGE SCALE GENOMIC DNA]</scope>
    <source>
        <strain evidence="7">cv. HFTH1</strain>
        <tissue evidence="6">Young leaf</tissue>
    </source>
</reference>
<accession>A0A498KSE3</accession>
<dbReference type="EMBL" id="RDQH01000327">
    <property type="protein sequence ID" value="RXI08605.1"/>
    <property type="molecule type" value="Genomic_DNA"/>
</dbReference>
<organism evidence="6 7">
    <name type="scientific">Malus domestica</name>
    <name type="common">Apple</name>
    <name type="synonym">Pyrus malus</name>
    <dbReference type="NCBI Taxonomy" id="3750"/>
    <lineage>
        <taxon>Eukaryota</taxon>
        <taxon>Viridiplantae</taxon>
        <taxon>Streptophyta</taxon>
        <taxon>Embryophyta</taxon>
        <taxon>Tracheophyta</taxon>
        <taxon>Spermatophyta</taxon>
        <taxon>Magnoliopsida</taxon>
        <taxon>eudicotyledons</taxon>
        <taxon>Gunneridae</taxon>
        <taxon>Pentapetalae</taxon>
        <taxon>rosids</taxon>
        <taxon>fabids</taxon>
        <taxon>Rosales</taxon>
        <taxon>Rosaceae</taxon>
        <taxon>Amygdaloideae</taxon>
        <taxon>Maleae</taxon>
        <taxon>Malus</taxon>
    </lineage>
</organism>
<name>A0A498KSE3_MALDO</name>
<keyword evidence="3 4" id="KW-0687">Ribonucleoprotein</keyword>
<proteinExistence type="inferred from homology"/>
<dbReference type="PANTHER" id="PTHR11847:SF4">
    <property type="entry name" value="LARGE RIBOSOMAL SUBUNIT PROTEIN EL15"/>
    <property type="match status" value="1"/>
</dbReference>
<evidence type="ECO:0000256" key="4">
    <source>
        <dbReference type="RuleBase" id="RU000663"/>
    </source>
</evidence>
<dbReference type="Pfam" id="PF00827">
    <property type="entry name" value="Ribosomal_L15e"/>
    <property type="match status" value="1"/>
</dbReference>
<dbReference type="SMART" id="SM01384">
    <property type="entry name" value="Ribosomal_L15e"/>
    <property type="match status" value="1"/>
</dbReference>
<keyword evidence="2 4" id="KW-0689">Ribosomal protein</keyword>
<dbReference type="InterPro" id="IPR024794">
    <property type="entry name" value="Rbsml_eL15_core_dom_sf"/>
</dbReference>
<dbReference type="InterPro" id="IPR012678">
    <property type="entry name" value="Ribosomal_uL23/eL15/eS24_sf"/>
</dbReference>
<keyword evidence="7" id="KW-1185">Reference proteome</keyword>
<dbReference type="PANTHER" id="PTHR11847">
    <property type="entry name" value="RIBOSOMAL PROTEIN L15"/>
    <property type="match status" value="1"/>
</dbReference>
<dbReference type="AlphaFoldDB" id="A0A498KSE3"/>
<dbReference type="GO" id="GO:0003729">
    <property type="term" value="F:mRNA binding"/>
    <property type="evidence" value="ECO:0007669"/>
    <property type="project" value="UniProtKB-ARBA"/>
</dbReference>
<evidence type="ECO:0000313" key="7">
    <source>
        <dbReference type="Proteomes" id="UP000290289"/>
    </source>
</evidence>
<dbReference type="InterPro" id="IPR000439">
    <property type="entry name" value="Ribosomal_eL15"/>
</dbReference>
<comment type="similarity">
    <text evidence="1 4">Belongs to the eukaryotic ribosomal protein eL15 family.</text>
</comment>
<dbReference type="Proteomes" id="UP000290289">
    <property type="component" value="Chromosome 1"/>
</dbReference>
<dbReference type="SUPFAM" id="SSF54189">
    <property type="entry name" value="Ribosomal proteins S24e, L23 and L15e"/>
    <property type="match status" value="1"/>
</dbReference>
<evidence type="ECO:0000313" key="6">
    <source>
        <dbReference type="EMBL" id="RXI08605.1"/>
    </source>
</evidence>
<evidence type="ECO:0000256" key="1">
    <source>
        <dbReference type="ARBA" id="ARBA00006857"/>
    </source>
</evidence>
<evidence type="ECO:0000256" key="5">
    <source>
        <dbReference type="SAM" id="MobiDB-lite"/>
    </source>
</evidence>
<dbReference type="GO" id="GO:0002181">
    <property type="term" value="P:cytoplasmic translation"/>
    <property type="evidence" value="ECO:0007669"/>
    <property type="project" value="TreeGrafter"/>
</dbReference>
<dbReference type="GO" id="GO:0003735">
    <property type="term" value="F:structural constituent of ribosome"/>
    <property type="evidence" value="ECO:0007669"/>
    <property type="project" value="InterPro"/>
</dbReference>